<accession>A0AAW9S907</accession>
<dbReference type="InterPro" id="IPR026834">
    <property type="entry name" value="LHH"/>
</dbReference>
<dbReference type="Gene3D" id="2.180.10.10">
    <property type="entry name" value="RHS repeat-associated core"/>
    <property type="match status" value="1"/>
</dbReference>
<evidence type="ECO:0000313" key="3">
    <source>
        <dbReference type="Proteomes" id="UP001403385"/>
    </source>
</evidence>
<dbReference type="PANTHER" id="PTHR32305:SF15">
    <property type="entry name" value="PROTEIN RHSA-RELATED"/>
    <property type="match status" value="1"/>
</dbReference>
<evidence type="ECO:0000313" key="2">
    <source>
        <dbReference type="EMBL" id="MEN7547391.1"/>
    </source>
</evidence>
<reference evidence="2 3" key="1">
    <citation type="submission" date="2024-04" db="EMBL/GenBank/DDBJ databases">
        <title>Novel genus in family Flammeovirgaceae.</title>
        <authorList>
            <person name="Nguyen T.H."/>
            <person name="Vuong T.Q."/>
            <person name="Le H."/>
            <person name="Kim S.-G."/>
        </authorList>
    </citation>
    <scope>NUCLEOTIDE SEQUENCE [LARGE SCALE GENOMIC DNA]</scope>
    <source>
        <strain evidence="2 3">JCM 23209</strain>
    </source>
</reference>
<organism evidence="2 3">
    <name type="scientific">Rapidithrix thailandica</name>
    <dbReference type="NCBI Taxonomy" id="413964"/>
    <lineage>
        <taxon>Bacteria</taxon>
        <taxon>Pseudomonadati</taxon>
        <taxon>Bacteroidota</taxon>
        <taxon>Cytophagia</taxon>
        <taxon>Cytophagales</taxon>
        <taxon>Flammeovirgaceae</taxon>
        <taxon>Rapidithrix</taxon>
    </lineage>
</organism>
<dbReference type="InterPro" id="IPR050708">
    <property type="entry name" value="T6SS_VgrG/RHS"/>
</dbReference>
<gene>
    <name evidence="2" type="ORF">AAG747_05710</name>
</gene>
<dbReference type="InterPro" id="IPR022385">
    <property type="entry name" value="Rhs_assc_core"/>
</dbReference>
<name>A0AAW9S907_9BACT</name>
<dbReference type="EMBL" id="JBDKWZ010000002">
    <property type="protein sequence ID" value="MEN7547391.1"/>
    <property type="molecule type" value="Genomic_DNA"/>
</dbReference>
<sequence>MEYDIYGNIRSQTKGEQHFIPFRNQGQYEDVETGLYYNRFRYYSPESGAYISQDPIGLAGNNPNIYAYTHDSNTWIDPFGLSKFNPIEIFGRKVYQNTTDFVTGVPNFVDPVVGKTNPYAQAILDNGGSNLDLMKKGYAPIGTDGKQINLHHIIGIEPGPMIELLEDTHQKYSETIHAIIEDGRSFRKNKKLKRAYERFRKKYWKQRAKGFKVSCR</sequence>
<feature type="domain" description="LHH" evidence="1">
    <location>
        <begin position="130"/>
        <end position="209"/>
    </location>
</feature>
<evidence type="ECO:0000259" key="1">
    <source>
        <dbReference type="Pfam" id="PF14411"/>
    </source>
</evidence>
<protein>
    <submittedName>
        <fullName evidence="2">HNH/ENDO VII family nuclease</fullName>
    </submittedName>
</protein>
<dbReference type="AlphaFoldDB" id="A0AAW9S907"/>
<dbReference type="RefSeq" id="WP_346820174.1">
    <property type="nucleotide sequence ID" value="NZ_JBDKWZ010000002.1"/>
</dbReference>
<dbReference type="PRINTS" id="PR00394">
    <property type="entry name" value="RHSPROTEIN"/>
</dbReference>
<proteinExistence type="predicted"/>
<keyword evidence="3" id="KW-1185">Reference proteome</keyword>
<dbReference type="Pfam" id="PF14411">
    <property type="entry name" value="LHH"/>
    <property type="match status" value="1"/>
</dbReference>
<dbReference type="NCBIfam" id="TIGR03696">
    <property type="entry name" value="Rhs_assc_core"/>
    <property type="match status" value="1"/>
</dbReference>
<dbReference type="Proteomes" id="UP001403385">
    <property type="component" value="Unassembled WGS sequence"/>
</dbReference>
<comment type="caution">
    <text evidence="2">The sequence shown here is derived from an EMBL/GenBank/DDBJ whole genome shotgun (WGS) entry which is preliminary data.</text>
</comment>
<dbReference type="PANTHER" id="PTHR32305">
    <property type="match status" value="1"/>
</dbReference>